<dbReference type="HOGENOM" id="CLU_2658208_0_0_1"/>
<dbReference type="Proteomes" id="UP000002051">
    <property type="component" value="Chromosome 4"/>
</dbReference>
<evidence type="ECO:0000313" key="1">
    <source>
        <dbReference type="EMBL" id="KEH30199.1"/>
    </source>
</evidence>
<proteinExistence type="predicted"/>
<dbReference type="EMBL" id="CM001220">
    <property type="protein sequence ID" value="KEH30199.1"/>
    <property type="molecule type" value="Genomic_DNA"/>
</dbReference>
<reference evidence="1 3" key="1">
    <citation type="journal article" date="2011" name="Nature">
        <title>The Medicago genome provides insight into the evolution of rhizobial symbioses.</title>
        <authorList>
            <person name="Young N.D."/>
            <person name="Debelle F."/>
            <person name="Oldroyd G.E."/>
            <person name="Geurts R."/>
            <person name="Cannon S.B."/>
            <person name="Udvardi M.K."/>
            <person name="Benedito V.A."/>
            <person name="Mayer K.F."/>
            <person name="Gouzy J."/>
            <person name="Schoof H."/>
            <person name="Van de Peer Y."/>
            <person name="Proost S."/>
            <person name="Cook D.R."/>
            <person name="Meyers B.C."/>
            <person name="Spannagl M."/>
            <person name="Cheung F."/>
            <person name="De Mita S."/>
            <person name="Krishnakumar V."/>
            <person name="Gundlach H."/>
            <person name="Zhou S."/>
            <person name="Mudge J."/>
            <person name="Bharti A.K."/>
            <person name="Murray J.D."/>
            <person name="Naoumkina M.A."/>
            <person name="Rosen B."/>
            <person name="Silverstein K.A."/>
            <person name="Tang H."/>
            <person name="Rombauts S."/>
            <person name="Zhao P.X."/>
            <person name="Zhou P."/>
            <person name="Barbe V."/>
            <person name="Bardou P."/>
            <person name="Bechner M."/>
            <person name="Bellec A."/>
            <person name="Berger A."/>
            <person name="Berges H."/>
            <person name="Bidwell S."/>
            <person name="Bisseling T."/>
            <person name="Choisne N."/>
            <person name="Couloux A."/>
            <person name="Denny R."/>
            <person name="Deshpande S."/>
            <person name="Dai X."/>
            <person name="Doyle J.J."/>
            <person name="Dudez A.M."/>
            <person name="Farmer A.D."/>
            <person name="Fouteau S."/>
            <person name="Franken C."/>
            <person name="Gibelin C."/>
            <person name="Gish J."/>
            <person name="Goldstein S."/>
            <person name="Gonzalez A.J."/>
            <person name="Green P.J."/>
            <person name="Hallab A."/>
            <person name="Hartog M."/>
            <person name="Hua A."/>
            <person name="Humphray S.J."/>
            <person name="Jeong D.H."/>
            <person name="Jing Y."/>
            <person name="Jocker A."/>
            <person name="Kenton S.M."/>
            <person name="Kim D.J."/>
            <person name="Klee K."/>
            <person name="Lai H."/>
            <person name="Lang C."/>
            <person name="Lin S."/>
            <person name="Macmil S.L."/>
            <person name="Magdelenat G."/>
            <person name="Matthews L."/>
            <person name="McCorrison J."/>
            <person name="Monaghan E.L."/>
            <person name="Mun J.H."/>
            <person name="Najar F.Z."/>
            <person name="Nicholson C."/>
            <person name="Noirot C."/>
            <person name="O'Bleness M."/>
            <person name="Paule C.R."/>
            <person name="Poulain J."/>
            <person name="Prion F."/>
            <person name="Qin B."/>
            <person name="Qu C."/>
            <person name="Retzel E.F."/>
            <person name="Riddle C."/>
            <person name="Sallet E."/>
            <person name="Samain S."/>
            <person name="Samson N."/>
            <person name="Sanders I."/>
            <person name="Saurat O."/>
            <person name="Scarpelli C."/>
            <person name="Schiex T."/>
            <person name="Segurens B."/>
            <person name="Severin A.J."/>
            <person name="Sherrier D.J."/>
            <person name="Shi R."/>
            <person name="Sims S."/>
            <person name="Singer S.R."/>
            <person name="Sinharoy S."/>
            <person name="Sterck L."/>
            <person name="Viollet A."/>
            <person name="Wang B.B."/>
            <person name="Wang K."/>
            <person name="Wang M."/>
            <person name="Wang X."/>
            <person name="Warfsmann J."/>
            <person name="Weissenbach J."/>
            <person name="White D.D."/>
            <person name="White J.D."/>
            <person name="Wiley G.B."/>
            <person name="Wincker P."/>
            <person name="Xing Y."/>
            <person name="Yang L."/>
            <person name="Yao Z."/>
            <person name="Ying F."/>
            <person name="Zhai J."/>
            <person name="Zhou L."/>
            <person name="Zuber A."/>
            <person name="Denarie J."/>
            <person name="Dixon R.A."/>
            <person name="May G.D."/>
            <person name="Schwartz D.C."/>
            <person name="Rogers J."/>
            <person name="Quetier F."/>
            <person name="Town C.D."/>
            <person name="Roe B.A."/>
        </authorList>
    </citation>
    <scope>NUCLEOTIDE SEQUENCE [LARGE SCALE GENOMIC DNA]</scope>
    <source>
        <strain evidence="1">A17</strain>
        <strain evidence="2 3">cv. Jemalong A17</strain>
    </source>
</reference>
<accession>A0A072UKC0</accession>
<dbReference type="AlphaFoldDB" id="A0A072UKC0"/>
<dbReference type="EnsemblPlants" id="KEH30199">
    <property type="protein sequence ID" value="KEH30199"/>
    <property type="gene ID" value="MTR_4g064953"/>
</dbReference>
<name>A0A072UKC0_MEDTR</name>
<reference evidence="1 3" key="2">
    <citation type="journal article" date="2014" name="BMC Genomics">
        <title>An improved genome release (version Mt4.0) for the model legume Medicago truncatula.</title>
        <authorList>
            <person name="Tang H."/>
            <person name="Krishnakumar V."/>
            <person name="Bidwell S."/>
            <person name="Rosen B."/>
            <person name="Chan A."/>
            <person name="Zhou S."/>
            <person name="Gentzbittel L."/>
            <person name="Childs K.L."/>
            <person name="Yandell M."/>
            <person name="Gundlach H."/>
            <person name="Mayer K.F."/>
            <person name="Schwartz D.C."/>
            <person name="Town C.D."/>
        </authorList>
    </citation>
    <scope>GENOME REANNOTATION</scope>
    <source>
        <strain evidence="1">A17</strain>
        <strain evidence="2 3">cv. Jemalong A17</strain>
    </source>
</reference>
<reference evidence="2" key="3">
    <citation type="submission" date="2015-04" db="UniProtKB">
        <authorList>
            <consortium name="EnsemblPlants"/>
        </authorList>
    </citation>
    <scope>IDENTIFICATION</scope>
    <source>
        <strain evidence="2">cv. Jemalong A17</strain>
    </source>
</reference>
<gene>
    <name evidence="1" type="ordered locus">MTR_4g064953</name>
</gene>
<evidence type="ECO:0000313" key="2">
    <source>
        <dbReference type="EnsemblPlants" id="KEH30199"/>
    </source>
</evidence>
<sequence>MKLTKIVIVRVLERRHMKLCMDGSVRHIYVSIMMVEYVDRPLEFEQEDRLFLHITPTTEVGKKLKPRKLTPKFLGS</sequence>
<organism evidence="1 3">
    <name type="scientific">Medicago truncatula</name>
    <name type="common">Barrel medic</name>
    <name type="synonym">Medicago tribuloides</name>
    <dbReference type="NCBI Taxonomy" id="3880"/>
    <lineage>
        <taxon>Eukaryota</taxon>
        <taxon>Viridiplantae</taxon>
        <taxon>Streptophyta</taxon>
        <taxon>Embryophyta</taxon>
        <taxon>Tracheophyta</taxon>
        <taxon>Spermatophyta</taxon>
        <taxon>Magnoliopsida</taxon>
        <taxon>eudicotyledons</taxon>
        <taxon>Gunneridae</taxon>
        <taxon>Pentapetalae</taxon>
        <taxon>rosids</taxon>
        <taxon>fabids</taxon>
        <taxon>Fabales</taxon>
        <taxon>Fabaceae</taxon>
        <taxon>Papilionoideae</taxon>
        <taxon>50 kb inversion clade</taxon>
        <taxon>NPAAA clade</taxon>
        <taxon>Hologalegina</taxon>
        <taxon>IRL clade</taxon>
        <taxon>Trifolieae</taxon>
        <taxon>Medicago</taxon>
    </lineage>
</organism>
<keyword evidence="3" id="KW-1185">Reference proteome</keyword>
<evidence type="ECO:0000313" key="3">
    <source>
        <dbReference type="Proteomes" id="UP000002051"/>
    </source>
</evidence>
<protein>
    <submittedName>
        <fullName evidence="1 2">Uncharacterized protein</fullName>
    </submittedName>
</protein>